<organism evidence="3 4">
    <name type="scientific">Mucor circinelloides f. circinelloides (strain 1006PhL)</name>
    <name type="common">Mucormycosis agent</name>
    <name type="synonym">Calyptromyces circinelloides</name>
    <dbReference type="NCBI Taxonomy" id="1220926"/>
    <lineage>
        <taxon>Eukaryota</taxon>
        <taxon>Fungi</taxon>
        <taxon>Fungi incertae sedis</taxon>
        <taxon>Mucoromycota</taxon>
        <taxon>Mucoromycotina</taxon>
        <taxon>Mucoromycetes</taxon>
        <taxon>Mucorales</taxon>
        <taxon>Mucorineae</taxon>
        <taxon>Mucoraceae</taxon>
        <taxon>Mucor</taxon>
    </lineage>
</organism>
<feature type="domain" description="DUF4042" evidence="2">
    <location>
        <begin position="177"/>
        <end position="363"/>
    </location>
</feature>
<accession>S2JKG8</accession>
<dbReference type="OMA" id="NIWDMEI"/>
<evidence type="ECO:0000313" key="4">
    <source>
        <dbReference type="Proteomes" id="UP000014254"/>
    </source>
</evidence>
<dbReference type="PANTHER" id="PTHR13366:SF0">
    <property type="entry name" value="HEAT REPEAT-CONTAINING PROTEIN 6"/>
    <property type="match status" value="1"/>
</dbReference>
<dbReference type="STRING" id="1220926.S2JKG8"/>
<dbReference type="EMBL" id="KE123921">
    <property type="protein sequence ID" value="EPB90414.1"/>
    <property type="molecule type" value="Genomic_DNA"/>
</dbReference>
<dbReference type="SUPFAM" id="SSF48371">
    <property type="entry name" value="ARM repeat"/>
    <property type="match status" value="1"/>
</dbReference>
<keyword evidence="4" id="KW-1185">Reference proteome</keyword>
<dbReference type="InterPro" id="IPR016024">
    <property type="entry name" value="ARM-type_fold"/>
</dbReference>
<dbReference type="Pfam" id="PF02985">
    <property type="entry name" value="HEAT"/>
    <property type="match status" value="1"/>
</dbReference>
<keyword evidence="1" id="KW-0677">Repeat</keyword>
<sequence>MAINCIGNACAGAAGTKLQPFFQDLYACLLGNVCAVDRTTQGTIMVASTTLDFADTAVRKVASSTLRSLQFLLAQDKSLVTNPLCDIIEIIYTFIFLHVNVQSYGVGQPLNLTPNRRNRLSQPSTNTASIVANRPLQMSWRTPLHKSSSLVTSSESELSDSASLTELSPRRQRDNAKIRINALLCLSAIANTAPKALYPHWQKFMPDTFSIFLDNNAFNGELPPLLKSDNQPYSLFTILLYDPMVTVRTAVCNTLVSILDGSKQYLSIAQESDKNKSSFTSLSENLGSIVRDVHQGLIYGLAKEQSKQVLTLMMHIATVLVENCSYERLSKSHLPSIYYAVADHWKEQNLHGPILKVIASVFSIYQDNLKELIQTDVIEQIILKAVSNQNEDEEAQVEVWRTCSTLTRCYFKDTMPMLWQKLIETTSNLPISAASLKFMESYASAIHESGEFTQQNVSWWQTVIENYLQKAATNEDAPSVRAAACDCFASMSRDIFETFHYRYQRLAVTLIFSLASDTDANVRAAACRALGVFVLFPSLREDPLFFSDMLKAILLQKDDKTILVRVRASWAIANLCDALVLESDTNAEFNLREYMSTTEWIQVLEVSTNGSLDNEKLRSNAVRAIGSLLRITPKEYYQNTRIMSLVKNAMQGLEKNIEAGSLKIRWNACHATSNMLLNPHFPIGFIPKEGGVYPWTHTLYQSLIHSLLNCKNFKVRINACLALTTPKQQDQYGDKLTLIVKSILEAWDVCQKNTEYKEIKYKQQLEQQIKHSLKCIQGWLPVQFKDKVSQILLDTCDS</sequence>
<name>S2JKG8_MUCC1</name>
<dbReference type="PANTHER" id="PTHR13366">
    <property type="entry name" value="MALARIA ANTIGEN-RELATED"/>
    <property type="match status" value="1"/>
</dbReference>
<evidence type="ECO:0000256" key="1">
    <source>
        <dbReference type="ARBA" id="ARBA00022737"/>
    </source>
</evidence>
<dbReference type="AlphaFoldDB" id="S2JKG8"/>
<evidence type="ECO:0000313" key="3">
    <source>
        <dbReference type="EMBL" id="EPB90414.1"/>
    </source>
</evidence>
<dbReference type="VEuPathDB" id="FungiDB:HMPREF1544_02780"/>
<dbReference type="InterPro" id="IPR011989">
    <property type="entry name" value="ARM-like"/>
</dbReference>
<dbReference type="InterPro" id="IPR000357">
    <property type="entry name" value="HEAT"/>
</dbReference>
<dbReference type="eggNOG" id="KOG4535">
    <property type="taxonomic scope" value="Eukaryota"/>
</dbReference>
<dbReference type="OrthoDB" id="422637at2759"/>
<dbReference type="InterPro" id="IPR052107">
    <property type="entry name" value="HEAT6"/>
</dbReference>
<dbReference type="InParanoid" id="S2JKG8"/>
<dbReference type="InterPro" id="IPR025283">
    <property type="entry name" value="DUF4042"/>
</dbReference>
<dbReference type="Gene3D" id="1.25.10.10">
    <property type="entry name" value="Leucine-rich Repeat Variant"/>
    <property type="match status" value="2"/>
</dbReference>
<dbReference type="Pfam" id="PF13251">
    <property type="entry name" value="DUF4042"/>
    <property type="match status" value="1"/>
</dbReference>
<proteinExistence type="predicted"/>
<protein>
    <recommendedName>
        <fullName evidence="2">DUF4042 domain-containing protein</fullName>
    </recommendedName>
</protein>
<reference evidence="4" key="1">
    <citation type="submission" date="2013-05" db="EMBL/GenBank/DDBJ databases">
        <title>The Genome sequence of Mucor circinelloides f. circinelloides 1006PhL.</title>
        <authorList>
            <consortium name="The Broad Institute Genomics Platform"/>
            <person name="Cuomo C."/>
            <person name="Earl A."/>
            <person name="Findley K."/>
            <person name="Lee S.C."/>
            <person name="Walker B."/>
            <person name="Young S."/>
            <person name="Zeng Q."/>
            <person name="Gargeya S."/>
            <person name="Fitzgerald M."/>
            <person name="Haas B."/>
            <person name="Abouelleil A."/>
            <person name="Allen A.W."/>
            <person name="Alvarado L."/>
            <person name="Arachchi H.M."/>
            <person name="Berlin A.M."/>
            <person name="Chapman S.B."/>
            <person name="Gainer-Dewar J."/>
            <person name="Goldberg J."/>
            <person name="Griggs A."/>
            <person name="Gujja S."/>
            <person name="Hansen M."/>
            <person name="Howarth C."/>
            <person name="Imamovic A."/>
            <person name="Ireland A."/>
            <person name="Larimer J."/>
            <person name="McCowan C."/>
            <person name="Murphy C."/>
            <person name="Pearson M."/>
            <person name="Poon T.W."/>
            <person name="Priest M."/>
            <person name="Roberts A."/>
            <person name="Saif S."/>
            <person name="Shea T."/>
            <person name="Sisk P."/>
            <person name="Sykes S."/>
            <person name="Wortman J."/>
            <person name="Nusbaum C."/>
            <person name="Birren B."/>
        </authorList>
    </citation>
    <scope>NUCLEOTIDE SEQUENCE [LARGE SCALE GENOMIC DNA]</scope>
    <source>
        <strain evidence="4">1006PhL</strain>
    </source>
</reference>
<gene>
    <name evidence="3" type="ORF">HMPREF1544_02780</name>
</gene>
<evidence type="ECO:0000259" key="2">
    <source>
        <dbReference type="Pfam" id="PF13251"/>
    </source>
</evidence>
<dbReference type="Proteomes" id="UP000014254">
    <property type="component" value="Unassembled WGS sequence"/>
</dbReference>